<evidence type="ECO:0000313" key="3">
    <source>
        <dbReference type="Proteomes" id="UP000199400"/>
    </source>
</evidence>
<dbReference type="AlphaFoldDB" id="A0A1I1UT13"/>
<name>A0A1I1UT13_9BACT</name>
<dbReference type="Proteomes" id="UP000199400">
    <property type="component" value="Unassembled WGS sequence"/>
</dbReference>
<feature type="domain" description="IgGFc-binding protein N-terminal" evidence="1">
    <location>
        <begin position="14"/>
        <end position="72"/>
    </location>
</feature>
<sequence>MYECLDSINHVIAWTSMMDNTSTFQHSYASAVAGMDNTKITVTPSTVTAAGPGVPAGQPGVPFELTLNEGEVPSTWINDVGVFTREAGATVTIDGVPIPDAQWNPVADSNYEVARVPLGDGVHVLDGGDVPFSVIIIGWDQHDSYSYLGGTGTKIVNPTTM</sequence>
<keyword evidence="3" id="KW-1185">Reference proteome</keyword>
<dbReference type="EMBL" id="FOMX01000004">
    <property type="protein sequence ID" value="SFD73972.1"/>
    <property type="molecule type" value="Genomic_DNA"/>
</dbReference>
<feature type="domain" description="IgGFc-binding protein N-terminal" evidence="1">
    <location>
        <begin position="84"/>
        <end position="138"/>
    </location>
</feature>
<dbReference type="RefSeq" id="WP_096330055.1">
    <property type="nucleotide sequence ID" value="NZ_FOMX01000004.1"/>
</dbReference>
<gene>
    <name evidence="2" type="ORF">SAMN02745121_01288</name>
</gene>
<proteinExistence type="predicted"/>
<organism evidence="2 3">
    <name type="scientific">Nannocystis exedens</name>
    <dbReference type="NCBI Taxonomy" id="54"/>
    <lineage>
        <taxon>Bacteria</taxon>
        <taxon>Pseudomonadati</taxon>
        <taxon>Myxococcota</taxon>
        <taxon>Polyangia</taxon>
        <taxon>Nannocystales</taxon>
        <taxon>Nannocystaceae</taxon>
        <taxon>Nannocystis</taxon>
    </lineage>
</organism>
<evidence type="ECO:0000313" key="2">
    <source>
        <dbReference type="EMBL" id="SFD73972.1"/>
    </source>
</evidence>
<dbReference type="Pfam" id="PF17517">
    <property type="entry name" value="IgGFc_binding"/>
    <property type="match status" value="2"/>
</dbReference>
<evidence type="ECO:0000259" key="1">
    <source>
        <dbReference type="Pfam" id="PF17517"/>
    </source>
</evidence>
<protein>
    <recommendedName>
        <fullName evidence="1">IgGFc-binding protein N-terminal domain-containing protein</fullName>
    </recommendedName>
</protein>
<dbReference type="InterPro" id="IPR035234">
    <property type="entry name" value="IgGFc-bd_N"/>
</dbReference>
<reference evidence="3" key="1">
    <citation type="submission" date="2016-10" db="EMBL/GenBank/DDBJ databases">
        <authorList>
            <person name="Varghese N."/>
            <person name="Submissions S."/>
        </authorList>
    </citation>
    <scope>NUCLEOTIDE SEQUENCE [LARGE SCALE GENOMIC DNA]</scope>
    <source>
        <strain evidence="3">ATCC 25963</strain>
    </source>
</reference>
<accession>A0A1I1UT13</accession>